<evidence type="ECO:0000313" key="3">
    <source>
        <dbReference type="RefSeq" id="XP_026679066.1"/>
    </source>
</evidence>
<name>A0A3Q0IS08_DIACI</name>
<gene>
    <name evidence="3" type="primary">LOC103508762</name>
</gene>
<organism evidence="2 3">
    <name type="scientific">Diaphorina citri</name>
    <name type="common">Asian citrus psyllid</name>
    <dbReference type="NCBI Taxonomy" id="121845"/>
    <lineage>
        <taxon>Eukaryota</taxon>
        <taxon>Metazoa</taxon>
        <taxon>Ecdysozoa</taxon>
        <taxon>Arthropoda</taxon>
        <taxon>Hexapoda</taxon>
        <taxon>Insecta</taxon>
        <taxon>Pterygota</taxon>
        <taxon>Neoptera</taxon>
        <taxon>Paraneoptera</taxon>
        <taxon>Hemiptera</taxon>
        <taxon>Sternorrhyncha</taxon>
        <taxon>Psylloidea</taxon>
        <taxon>Psyllidae</taxon>
        <taxon>Diaphorininae</taxon>
        <taxon>Diaphorina</taxon>
    </lineage>
</organism>
<dbReference type="RefSeq" id="XP_026679066.1">
    <property type="nucleotide sequence ID" value="XM_026823265.1"/>
</dbReference>
<feature type="transmembrane region" description="Helical" evidence="1">
    <location>
        <begin position="70"/>
        <end position="93"/>
    </location>
</feature>
<protein>
    <submittedName>
        <fullName evidence="3">Uncharacterized protein LOC103508762</fullName>
    </submittedName>
</protein>
<dbReference type="GeneID" id="103508762"/>
<proteinExistence type="predicted"/>
<dbReference type="AlphaFoldDB" id="A0A3Q0IS08"/>
<reference evidence="3" key="1">
    <citation type="submission" date="2025-08" db="UniProtKB">
        <authorList>
            <consortium name="RefSeq"/>
        </authorList>
    </citation>
    <scope>IDENTIFICATION</scope>
</reference>
<evidence type="ECO:0000256" key="1">
    <source>
        <dbReference type="SAM" id="Phobius"/>
    </source>
</evidence>
<keyword evidence="1" id="KW-0812">Transmembrane</keyword>
<dbReference type="PaxDb" id="121845-A0A3Q0IS08"/>
<dbReference type="Proteomes" id="UP000079169">
    <property type="component" value="Unplaced"/>
</dbReference>
<dbReference type="KEGG" id="dci:103508762"/>
<sequence length="204" mass="22563">MESCKDLWELGPPPDFILSIPPPPLPENVQLSAANLSSTPCGLMCDVTMAQGAELIDLARHGRVVTDDTWVFVLFACGLLVLICSSMVALFFIKYKESRESKISLHEEHLNAGKACETVLYPPTANDKILWATLTPKGTTQHFTTANPSCVHKNSFENTAFDSDDYLVRRPKVSLPTRIENPNIPPLNLYPTLGKNQLNQQALL</sequence>
<dbReference type="OrthoDB" id="6341359at2759"/>
<keyword evidence="1" id="KW-1133">Transmembrane helix</keyword>
<evidence type="ECO:0000313" key="2">
    <source>
        <dbReference type="Proteomes" id="UP000079169"/>
    </source>
</evidence>
<accession>A0A3Q0IS08</accession>
<keyword evidence="1" id="KW-0472">Membrane</keyword>
<keyword evidence="2" id="KW-1185">Reference proteome</keyword>